<keyword evidence="1" id="KW-1133">Transmembrane helix</keyword>
<name>A0AAN6N933_9PEZI</name>
<dbReference type="EMBL" id="MU853802">
    <property type="protein sequence ID" value="KAK3939998.1"/>
    <property type="molecule type" value="Genomic_DNA"/>
</dbReference>
<dbReference type="PANTHER" id="PTHR37471">
    <property type="entry name" value="UNNAMED PRODUCT"/>
    <property type="match status" value="1"/>
</dbReference>
<protein>
    <recommendedName>
        <fullName evidence="2">AB hydrolase-1 domain-containing protein</fullName>
    </recommendedName>
</protein>
<feature type="domain" description="AB hydrolase-1" evidence="2">
    <location>
        <begin position="324"/>
        <end position="608"/>
    </location>
</feature>
<sequence>MLDHTPSKLIFIRACIFLLRYAPIIEVLLIFAVSFPLLYTPPALQHYSHFLRAALYPLLALYSVELLYLVFVYTPHKRRLLGQADHPLPRLTRSERSALFERVVGNVSDLEGYLRLWFLDGDPSEIKRENVREFLLWAFFERDVPPPVQGSTNTVSDSGAVTSCQKGDDGMATANGFSEGGGYYEVDRDEEEEIDAYITRTEELLGRKFPPGRGSAKSLRLTLDAVHTQYRSVIWYGIVGLIDLVTHAILSAARFAYHPPTPHSLASHPRAPSRAATTPMTVFPPRLQHILPFAGGRGRHNKSPSTEIGYWYRPHKSKTGRLPVVFIHGIGIGLWPYTRFLAELNSSPSEEEEEQIGILALEILPVSMRLTDPPLPRTEFLRHMTKILAQCGTEWDGFVLVSHSYGSVLTTHILKDQDLGPRVKRAVLIDPVSIMLHLPDVAYNFTRRPPRMANEWQLWYFASMDLGVAEGLGRHFFWRDNIIWREELLDLDPRSGEKRAIDDDNPDNNNNGITRRLQAQQQQMPSGSNRNERKRKVVVCLSGKDLITNTRAVARYLASDEEHESAKHTQNEDVEQMLADMPADQRSTCRHYLAPSGIEILWFPQLDHAHVFEERRAQDRVVDVIRRCSVKEEEEDVTPK</sequence>
<feature type="transmembrane region" description="Helical" evidence="1">
    <location>
        <begin position="12"/>
        <end position="33"/>
    </location>
</feature>
<feature type="transmembrane region" description="Helical" evidence="1">
    <location>
        <begin position="53"/>
        <end position="73"/>
    </location>
</feature>
<evidence type="ECO:0000256" key="1">
    <source>
        <dbReference type="SAM" id="Phobius"/>
    </source>
</evidence>
<dbReference type="Proteomes" id="UP001303473">
    <property type="component" value="Unassembled WGS sequence"/>
</dbReference>
<organism evidence="3 4">
    <name type="scientific">Diplogelasinospora grovesii</name>
    <dbReference type="NCBI Taxonomy" id="303347"/>
    <lineage>
        <taxon>Eukaryota</taxon>
        <taxon>Fungi</taxon>
        <taxon>Dikarya</taxon>
        <taxon>Ascomycota</taxon>
        <taxon>Pezizomycotina</taxon>
        <taxon>Sordariomycetes</taxon>
        <taxon>Sordariomycetidae</taxon>
        <taxon>Sordariales</taxon>
        <taxon>Diplogelasinosporaceae</taxon>
        <taxon>Diplogelasinospora</taxon>
    </lineage>
</organism>
<gene>
    <name evidence="3" type="ORF">QBC46DRAFT_436291</name>
</gene>
<evidence type="ECO:0000259" key="2">
    <source>
        <dbReference type="Pfam" id="PF12697"/>
    </source>
</evidence>
<proteinExistence type="predicted"/>
<keyword evidence="1" id="KW-0812">Transmembrane</keyword>
<dbReference type="PANTHER" id="PTHR37471:SF1">
    <property type="entry name" value="AB HYDROLASE-1 DOMAIN-CONTAINING PROTEIN"/>
    <property type="match status" value="1"/>
</dbReference>
<dbReference type="Gene3D" id="3.40.50.1820">
    <property type="entry name" value="alpha/beta hydrolase"/>
    <property type="match status" value="1"/>
</dbReference>
<evidence type="ECO:0000313" key="3">
    <source>
        <dbReference type="EMBL" id="KAK3939998.1"/>
    </source>
</evidence>
<keyword evidence="4" id="KW-1185">Reference proteome</keyword>
<dbReference type="AlphaFoldDB" id="A0AAN6N933"/>
<keyword evidence="1" id="KW-0472">Membrane</keyword>
<accession>A0AAN6N933</accession>
<reference evidence="4" key="1">
    <citation type="journal article" date="2023" name="Mol. Phylogenet. Evol.">
        <title>Genome-scale phylogeny and comparative genomics of the fungal order Sordariales.</title>
        <authorList>
            <person name="Hensen N."/>
            <person name="Bonometti L."/>
            <person name="Westerberg I."/>
            <person name="Brannstrom I.O."/>
            <person name="Guillou S."/>
            <person name="Cros-Aarteil S."/>
            <person name="Calhoun S."/>
            <person name="Haridas S."/>
            <person name="Kuo A."/>
            <person name="Mondo S."/>
            <person name="Pangilinan J."/>
            <person name="Riley R."/>
            <person name="LaButti K."/>
            <person name="Andreopoulos B."/>
            <person name="Lipzen A."/>
            <person name="Chen C."/>
            <person name="Yan M."/>
            <person name="Daum C."/>
            <person name="Ng V."/>
            <person name="Clum A."/>
            <person name="Steindorff A."/>
            <person name="Ohm R.A."/>
            <person name="Martin F."/>
            <person name="Silar P."/>
            <person name="Natvig D.O."/>
            <person name="Lalanne C."/>
            <person name="Gautier V."/>
            <person name="Ament-Velasquez S.L."/>
            <person name="Kruys A."/>
            <person name="Hutchinson M.I."/>
            <person name="Powell A.J."/>
            <person name="Barry K."/>
            <person name="Miller A.N."/>
            <person name="Grigoriev I.V."/>
            <person name="Debuchy R."/>
            <person name="Gladieux P."/>
            <person name="Hiltunen Thoren M."/>
            <person name="Johannesson H."/>
        </authorList>
    </citation>
    <scope>NUCLEOTIDE SEQUENCE [LARGE SCALE GENOMIC DNA]</scope>
    <source>
        <strain evidence="4">CBS 340.73</strain>
    </source>
</reference>
<dbReference type="InterPro" id="IPR000073">
    <property type="entry name" value="AB_hydrolase_1"/>
</dbReference>
<dbReference type="Pfam" id="PF12697">
    <property type="entry name" value="Abhydrolase_6"/>
    <property type="match status" value="1"/>
</dbReference>
<dbReference type="SUPFAM" id="SSF53474">
    <property type="entry name" value="alpha/beta-Hydrolases"/>
    <property type="match status" value="1"/>
</dbReference>
<dbReference type="InterPro" id="IPR029058">
    <property type="entry name" value="AB_hydrolase_fold"/>
</dbReference>
<comment type="caution">
    <text evidence="3">The sequence shown here is derived from an EMBL/GenBank/DDBJ whole genome shotgun (WGS) entry which is preliminary data.</text>
</comment>
<feature type="transmembrane region" description="Helical" evidence="1">
    <location>
        <begin position="233"/>
        <end position="257"/>
    </location>
</feature>
<evidence type="ECO:0000313" key="4">
    <source>
        <dbReference type="Proteomes" id="UP001303473"/>
    </source>
</evidence>